<dbReference type="Pfam" id="PF00589">
    <property type="entry name" value="Phage_integrase"/>
    <property type="match status" value="1"/>
</dbReference>
<dbReference type="InterPro" id="IPR002104">
    <property type="entry name" value="Integrase_catalytic"/>
</dbReference>
<dbReference type="RefSeq" id="WP_156733796.1">
    <property type="nucleotide sequence ID" value="NZ_CACRUU010000034.1"/>
</dbReference>
<dbReference type="GO" id="GO:0015074">
    <property type="term" value="P:DNA integration"/>
    <property type="evidence" value="ECO:0007669"/>
    <property type="project" value="InterPro"/>
</dbReference>
<reference evidence="3" key="1">
    <citation type="submission" date="2019-11" db="EMBL/GenBank/DDBJ databases">
        <authorList>
            <person name="Feng L."/>
        </authorList>
    </citation>
    <scope>NUCLEOTIDE SEQUENCE</scope>
    <source>
        <strain evidence="3">RgnavusLFYP36</strain>
    </source>
</reference>
<evidence type="ECO:0000313" key="3">
    <source>
        <dbReference type="EMBL" id="VYT86835.1"/>
    </source>
</evidence>
<sequence>MKSKLFFSEIYPGQEKNFQNDSFYDLSSFQYESLRQEIINYIYFRDRNMSIQEMERKKIMIEFLGEFCFSHKPMINALADYPYTELLHDFKSWCTETQISKLNYRYQRKGYKDLVDCNIVLENFKDIVRYSFEHDMRVEIEKARWDIRKLELPYQSENIPNNFIVNFSKITQLQIHCAMKRAVLLWIRYLSLSTVQQRILAMSKFSLYLLEFYPDVQTIYQLDRDIIEDYLIYRKTESKKQNNLAVELKGLKATFEEFSKIYENKQFTNLMLNTDIPSSPKISFQTYSIREQEAWMKAVPYMEKQVGRAFLLHILLGTRISEILTLKQDCISKKRDAYWIRIDSKKGRTYSKPITKEIQNLVQASIEYTKQEYGVEEYIFVSKKNPEKSMTYATMTYHLRKSIRELNLRDDQGNLFTPKTHIFRHCYGVKLTELHIPDETIAELLGHKNTNSVSYYRKISNKVMAEETRKSREKMDDILRDIINQWDGYEVVE</sequence>
<dbReference type="GO" id="GO:0006310">
    <property type="term" value="P:DNA recombination"/>
    <property type="evidence" value="ECO:0007669"/>
    <property type="project" value="UniProtKB-KW"/>
</dbReference>
<evidence type="ECO:0000256" key="1">
    <source>
        <dbReference type="ARBA" id="ARBA00023172"/>
    </source>
</evidence>
<accession>A0A6N3A3R8</accession>
<dbReference type="PROSITE" id="PS51898">
    <property type="entry name" value="TYR_RECOMBINASE"/>
    <property type="match status" value="1"/>
</dbReference>
<dbReference type="Gene3D" id="1.10.443.10">
    <property type="entry name" value="Intergrase catalytic core"/>
    <property type="match status" value="1"/>
</dbReference>
<dbReference type="InterPro" id="IPR013762">
    <property type="entry name" value="Integrase-like_cat_sf"/>
</dbReference>
<dbReference type="GO" id="GO:0003677">
    <property type="term" value="F:DNA binding"/>
    <property type="evidence" value="ECO:0007669"/>
    <property type="project" value="InterPro"/>
</dbReference>
<protein>
    <submittedName>
        <fullName evidence="3">Site-specific tyrosine recombinase XerD</fullName>
    </submittedName>
</protein>
<dbReference type="AlphaFoldDB" id="A0A6N3A3R8"/>
<dbReference type="CDD" id="cd00397">
    <property type="entry name" value="DNA_BRE_C"/>
    <property type="match status" value="1"/>
</dbReference>
<dbReference type="SUPFAM" id="SSF56349">
    <property type="entry name" value="DNA breaking-rejoining enzymes"/>
    <property type="match status" value="1"/>
</dbReference>
<keyword evidence="1" id="KW-0233">DNA recombination</keyword>
<feature type="domain" description="Tyr recombinase" evidence="2">
    <location>
        <begin position="280"/>
        <end position="469"/>
    </location>
</feature>
<gene>
    <name evidence="3" type="ORF">RGLFYP36_03404</name>
</gene>
<dbReference type="InterPro" id="IPR011010">
    <property type="entry name" value="DNA_brk_join_enz"/>
</dbReference>
<proteinExistence type="predicted"/>
<dbReference type="EMBL" id="CACRUU010000034">
    <property type="protein sequence ID" value="VYT86835.1"/>
    <property type="molecule type" value="Genomic_DNA"/>
</dbReference>
<name>A0A6N3A3R8_MEDGN</name>
<organism evidence="3">
    <name type="scientific">Mediterraneibacter gnavus</name>
    <name type="common">Ruminococcus gnavus</name>
    <dbReference type="NCBI Taxonomy" id="33038"/>
    <lineage>
        <taxon>Bacteria</taxon>
        <taxon>Bacillati</taxon>
        <taxon>Bacillota</taxon>
        <taxon>Clostridia</taxon>
        <taxon>Lachnospirales</taxon>
        <taxon>Lachnospiraceae</taxon>
        <taxon>Mediterraneibacter</taxon>
    </lineage>
</organism>
<evidence type="ECO:0000259" key="2">
    <source>
        <dbReference type="PROSITE" id="PS51898"/>
    </source>
</evidence>